<evidence type="ECO:0000313" key="7">
    <source>
        <dbReference type="EMBL" id="CAG35275.1"/>
    </source>
</evidence>
<keyword evidence="3" id="KW-0560">Oxidoreductase</keyword>
<accession>Q6AQU8</accession>
<dbReference type="eggNOG" id="COG1454">
    <property type="taxonomic scope" value="Bacteria"/>
</dbReference>
<dbReference type="Gene3D" id="1.20.1090.10">
    <property type="entry name" value="Dehydroquinate synthase-like - alpha domain"/>
    <property type="match status" value="1"/>
</dbReference>
<dbReference type="Gene3D" id="3.40.50.1970">
    <property type="match status" value="1"/>
</dbReference>
<dbReference type="SUPFAM" id="SSF56796">
    <property type="entry name" value="Dehydroquinate synthase-like"/>
    <property type="match status" value="1"/>
</dbReference>
<evidence type="ECO:0000256" key="4">
    <source>
        <dbReference type="ARBA" id="ARBA00023027"/>
    </source>
</evidence>
<dbReference type="Pfam" id="PF00465">
    <property type="entry name" value="Fe-ADH"/>
    <property type="match status" value="1"/>
</dbReference>
<dbReference type="PANTHER" id="PTHR11496">
    <property type="entry name" value="ALCOHOL DEHYDROGENASE"/>
    <property type="match status" value="1"/>
</dbReference>
<dbReference type="InterPro" id="IPR056798">
    <property type="entry name" value="ADH_Fe_C"/>
</dbReference>
<dbReference type="InterPro" id="IPR001670">
    <property type="entry name" value="ADH_Fe/GldA"/>
</dbReference>
<comment type="similarity">
    <text evidence="2">Belongs to the iron-containing alcohol dehydrogenase family.</text>
</comment>
<reference evidence="8" key="1">
    <citation type="journal article" date="2004" name="Environ. Microbiol.">
        <title>The genome of Desulfotalea psychrophila, a sulfate-reducing bacterium from permanently cold Arctic sediments.</title>
        <authorList>
            <person name="Rabus R."/>
            <person name="Ruepp A."/>
            <person name="Frickey T."/>
            <person name="Rattei T."/>
            <person name="Fartmann B."/>
            <person name="Stark M."/>
            <person name="Bauer M."/>
            <person name="Zibat A."/>
            <person name="Lombardot T."/>
            <person name="Becker I."/>
            <person name="Amann J."/>
            <person name="Gellner K."/>
            <person name="Teeling H."/>
            <person name="Leuschner W.D."/>
            <person name="Gloeckner F.-O."/>
            <person name="Lupas A.N."/>
            <person name="Amann R."/>
            <person name="Klenk H.-P."/>
        </authorList>
    </citation>
    <scope>NUCLEOTIDE SEQUENCE [LARGE SCALE GENOMIC DNA]</scope>
    <source>
        <strain evidence="8">DSM 12343 / LSv54</strain>
    </source>
</reference>
<keyword evidence="8" id="KW-1185">Reference proteome</keyword>
<evidence type="ECO:0000256" key="3">
    <source>
        <dbReference type="ARBA" id="ARBA00023002"/>
    </source>
</evidence>
<dbReference type="GO" id="GO:0046872">
    <property type="term" value="F:metal ion binding"/>
    <property type="evidence" value="ECO:0007669"/>
    <property type="project" value="InterPro"/>
</dbReference>
<dbReference type="KEGG" id="dps:DP0546"/>
<evidence type="ECO:0000256" key="1">
    <source>
        <dbReference type="ARBA" id="ARBA00001962"/>
    </source>
</evidence>
<dbReference type="AlphaFoldDB" id="Q6AQU8"/>
<proteinExistence type="inferred from homology"/>
<keyword evidence="4" id="KW-0520">NAD</keyword>
<dbReference type="FunFam" id="1.20.1090.10:FF:000001">
    <property type="entry name" value="Aldehyde-alcohol dehydrogenase"/>
    <property type="match status" value="1"/>
</dbReference>
<evidence type="ECO:0000313" key="8">
    <source>
        <dbReference type="Proteomes" id="UP000000602"/>
    </source>
</evidence>
<gene>
    <name evidence="7" type="ordered locus">DP0546</name>
</gene>
<dbReference type="CDD" id="cd08551">
    <property type="entry name" value="Fe-ADH"/>
    <property type="match status" value="1"/>
</dbReference>
<dbReference type="STRING" id="177439.DP0546"/>
<dbReference type="GO" id="GO:0004022">
    <property type="term" value="F:alcohol dehydrogenase (NAD+) activity"/>
    <property type="evidence" value="ECO:0007669"/>
    <property type="project" value="TreeGrafter"/>
</dbReference>
<dbReference type="FunFam" id="3.40.50.1970:FF:000003">
    <property type="entry name" value="Alcohol dehydrogenase, iron-containing"/>
    <property type="match status" value="1"/>
</dbReference>
<dbReference type="EMBL" id="CR522870">
    <property type="protein sequence ID" value="CAG35275.1"/>
    <property type="molecule type" value="Genomic_DNA"/>
</dbReference>
<feature type="domain" description="Fe-containing alcohol dehydrogenase-like C-terminal" evidence="6">
    <location>
        <begin position="190"/>
        <end position="386"/>
    </location>
</feature>
<sequence>MINMLHTFKSVSKIVHGAGSIADTGKEVKRLGGERAIIVTDPGLASLGLHVAVEEALALAGIEFVLYAKAELEPNATSIQDCADAAKAFNADVIIGFGGGSALDTAKAASVLAVHEGPISKYFGVDVVPGPCMPLIAVPTTAGTGSEMTSISVLTNNETGAKLGIVSDYIYAAAVILDPALTTGLPPHITAMTGVDAFVHAMESFVGLMSTPFTDALNLQAMKIIAKNIRKAYANGNNLEAREAMLYGSALAGMGFGNTQNGVIHAVGTSVPAKYKLPHGLLMAAVAPIGIDYNYMANPEKYAVVADILTHVVAGEESVEDRAAYCADAFVQMLEDLDIAPGLSPYGVTEEDLPGIATRAAAAKRLMDNNPRQGNEKQLLTMLQKHF</sequence>
<comment type="cofactor">
    <cofactor evidence="1">
        <name>Fe cation</name>
        <dbReference type="ChEBI" id="CHEBI:24875"/>
    </cofactor>
</comment>
<evidence type="ECO:0000259" key="6">
    <source>
        <dbReference type="Pfam" id="PF25137"/>
    </source>
</evidence>
<dbReference type="PROSITE" id="PS00913">
    <property type="entry name" value="ADH_IRON_1"/>
    <property type="match status" value="1"/>
</dbReference>
<dbReference type="HOGENOM" id="CLU_007207_0_0_7"/>
<organism evidence="7 8">
    <name type="scientific">Desulfotalea psychrophila (strain LSv54 / DSM 12343)</name>
    <dbReference type="NCBI Taxonomy" id="177439"/>
    <lineage>
        <taxon>Bacteria</taxon>
        <taxon>Pseudomonadati</taxon>
        <taxon>Thermodesulfobacteriota</taxon>
        <taxon>Desulfobulbia</taxon>
        <taxon>Desulfobulbales</taxon>
        <taxon>Desulfocapsaceae</taxon>
        <taxon>Desulfotalea</taxon>
    </lineage>
</organism>
<evidence type="ECO:0000256" key="2">
    <source>
        <dbReference type="ARBA" id="ARBA00007358"/>
    </source>
</evidence>
<dbReference type="Proteomes" id="UP000000602">
    <property type="component" value="Chromosome"/>
</dbReference>
<protein>
    <submittedName>
        <fullName evidence="7">Related to 1,3-propanediol dehydrogenase</fullName>
    </submittedName>
</protein>
<dbReference type="Pfam" id="PF25137">
    <property type="entry name" value="ADH_Fe_C"/>
    <property type="match status" value="1"/>
</dbReference>
<dbReference type="InterPro" id="IPR039697">
    <property type="entry name" value="Alcohol_dehydrogenase_Fe"/>
</dbReference>
<evidence type="ECO:0000259" key="5">
    <source>
        <dbReference type="Pfam" id="PF00465"/>
    </source>
</evidence>
<dbReference type="PANTHER" id="PTHR11496:SF102">
    <property type="entry name" value="ALCOHOL DEHYDROGENASE 4"/>
    <property type="match status" value="1"/>
</dbReference>
<feature type="domain" description="Alcohol dehydrogenase iron-type/glycerol dehydrogenase GldA" evidence="5">
    <location>
        <begin position="12"/>
        <end position="179"/>
    </location>
</feature>
<dbReference type="InterPro" id="IPR018211">
    <property type="entry name" value="ADH_Fe_CS"/>
</dbReference>
<name>Q6AQU8_DESPS</name>